<protein>
    <recommendedName>
        <fullName evidence="3">Transposase</fullName>
    </recommendedName>
</protein>
<comment type="caution">
    <text evidence="1">The sequence shown here is derived from an EMBL/GenBank/DDBJ whole genome shotgun (WGS) entry which is preliminary data.</text>
</comment>
<dbReference type="RefSeq" id="WP_344086902.1">
    <property type="nucleotide sequence ID" value="NZ_BAAALS010000032.1"/>
</dbReference>
<organism evidence="1 2">
    <name type="scientific">Luedemannella helvata</name>
    <dbReference type="NCBI Taxonomy" id="349315"/>
    <lineage>
        <taxon>Bacteria</taxon>
        <taxon>Bacillati</taxon>
        <taxon>Actinomycetota</taxon>
        <taxon>Actinomycetes</taxon>
        <taxon>Micromonosporales</taxon>
        <taxon>Micromonosporaceae</taxon>
        <taxon>Luedemannella</taxon>
    </lineage>
</organism>
<dbReference type="PANTHER" id="PTHR34613:SF1">
    <property type="entry name" value="SLL6017 PROTEIN"/>
    <property type="match status" value="1"/>
</dbReference>
<dbReference type="PANTHER" id="PTHR34613">
    <property type="entry name" value="SLL0800 PROTEIN"/>
    <property type="match status" value="1"/>
</dbReference>
<keyword evidence="2" id="KW-1185">Reference proteome</keyword>
<evidence type="ECO:0000313" key="2">
    <source>
        <dbReference type="Proteomes" id="UP001500655"/>
    </source>
</evidence>
<sequence>MPSTLHETLIEMFRERPALAAEVLTGPFGVSVPTFDQALASSSDLSAVMSTEYRADAVITFLSQGEPVHAVIVEVQLGPIEKKRRSWPAYVANLHSRLGCPVQLLIVCPGASIARQCAEPIVVSEPGLSLTALVLGPDAVPVVTDSVTARRNPELTILSALAHARTKRHRAPVLEAFLAGLDIFDQEHAELYADVVLAALPKAARAHLEVLMTTTPHRYQSDFARRYFAQGEARGEARAVLAVLEARGIDISEEARERIADCADIDQLDVWIRRAATVTKADELFA</sequence>
<evidence type="ECO:0008006" key="3">
    <source>
        <dbReference type="Google" id="ProtNLM"/>
    </source>
</evidence>
<gene>
    <name evidence="1" type="ORF">GCM10009681_49890</name>
</gene>
<dbReference type="Proteomes" id="UP001500655">
    <property type="component" value="Unassembled WGS sequence"/>
</dbReference>
<reference evidence="1 2" key="1">
    <citation type="journal article" date="2019" name="Int. J. Syst. Evol. Microbiol.">
        <title>The Global Catalogue of Microorganisms (GCM) 10K type strain sequencing project: providing services to taxonomists for standard genome sequencing and annotation.</title>
        <authorList>
            <consortium name="The Broad Institute Genomics Platform"/>
            <consortium name="The Broad Institute Genome Sequencing Center for Infectious Disease"/>
            <person name="Wu L."/>
            <person name="Ma J."/>
        </authorList>
    </citation>
    <scope>NUCLEOTIDE SEQUENCE [LARGE SCALE GENOMIC DNA]</scope>
    <source>
        <strain evidence="1 2">JCM 13249</strain>
    </source>
</reference>
<dbReference type="EMBL" id="BAAALS010000032">
    <property type="protein sequence ID" value="GAA1772453.1"/>
    <property type="molecule type" value="Genomic_DNA"/>
</dbReference>
<proteinExistence type="predicted"/>
<name>A0ABN2L283_9ACTN</name>
<accession>A0ABN2L283</accession>
<evidence type="ECO:0000313" key="1">
    <source>
        <dbReference type="EMBL" id="GAA1772453.1"/>
    </source>
</evidence>